<dbReference type="EMBL" id="FWZX01000001">
    <property type="protein sequence ID" value="SME89583.1"/>
    <property type="molecule type" value="Genomic_DNA"/>
</dbReference>
<dbReference type="Pfam" id="PF13649">
    <property type="entry name" value="Methyltransf_25"/>
    <property type="match status" value="1"/>
</dbReference>
<dbReference type="Proteomes" id="UP000192917">
    <property type="component" value="Unassembled WGS sequence"/>
</dbReference>
<dbReference type="SMART" id="SM00650">
    <property type="entry name" value="rADc"/>
    <property type="match status" value="1"/>
</dbReference>
<dbReference type="PANTHER" id="PTHR47739">
    <property type="entry name" value="TRNA1(VAL) (ADENINE(37)-N6)-METHYLTRANSFERASE"/>
    <property type="match status" value="1"/>
</dbReference>
<evidence type="ECO:0000259" key="4">
    <source>
        <dbReference type="SMART" id="SM00650"/>
    </source>
</evidence>
<dbReference type="SUPFAM" id="SSF53335">
    <property type="entry name" value="S-adenosyl-L-methionine-dependent methyltransferases"/>
    <property type="match status" value="1"/>
</dbReference>
<dbReference type="GO" id="GO:0000179">
    <property type="term" value="F:rRNA (adenine-N6,N6-)-dimethyltransferase activity"/>
    <property type="evidence" value="ECO:0007669"/>
    <property type="project" value="InterPro"/>
</dbReference>
<accession>A0A1Y6B8A0</accession>
<evidence type="ECO:0000256" key="3">
    <source>
        <dbReference type="ARBA" id="ARBA00022691"/>
    </source>
</evidence>
<name>A0A1Y6B8A0_9PROT</name>
<protein>
    <submittedName>
        <fullName evidence="5">tRNA1(Val) A37 N6-methylase TrmN6</fullName>
    </submittedName>
</protein>
<organism evidence="5 6">
    <name type="scientific">Tistlia consotensis USBA 355</name>
    <dbReference type="NCBI Taxonomy" id="560819"/>
    <lineage>
        <taxon>Bacteria</taxon>
        <taxon>Pseudomonadati</taxon>
        <taxon>Pseudomonadota</taxon>
        <taxon>Alphaproteobacteria</taxon>
        <taxon>Rhodospirillales</taxon>
        <taxon>Rhodovibrionaceae</taxon>
        <taxon>Tistlia</taxon>
    </lineage>
</organism>
<keyword evidence="6" id="KW-1185">Reference proteome</keyword>
<evidence type="ECO:0000313" key="5">
    <source>
        <dbReference type="EMBL" id="SME89583.1"/>
    </source>
</evidence>
<evidence type="ECO:0000256" key="1">
    <source>
        <dbReference type="ARBA" id="ARBA00022603"/>
    </source>
</evidence>
<dbReference type="InterPro" id="IPR050210">
    <property type="entry name" value="tRNA_Adenine-N(6)_MTase"/>
</dbReference>
<keyword evidence="1 5" id="KW-0489">Methyltransferase</keyword>
<dbReference type="InterPro" id="IPR020598">
    <property type="entry name" value="rRNA_Ade_methylase_Trfase_N"/>
</dbReference>
<dbReference type="CDD" id="cd02440">
    <property type="entry name" value="AdoMet_MTases"/>
    <property type="match status" value="1"/>
</dbReference>
<feature type="domain" description="Ribosomal RNA adenine methylase transferase N-terminal" evidence="4">
    <location>
        <begin position="48"/>
        <end position="187"/>
    </location>
</feature>
<dbReference type="InterPro" id="IPR041698">
    <property type="entry name" value="Methyltransf_25"/>
</dbReference>
<gene>
    <name evidence="5" type="ORF">SAMN05428998_101225</name>
</gene>
<proteinExistence type="predicted"/>
<reference evidence="5 6" key="1">
    <citation type="submission" date="2017-04" db="EMBL/GenBank/DDBJ databases">
        <authorList>
            <person name="Afonso C.L."/>
            <person name="Miller P.J."/>
            <person name="Scott M.A."/>
            <person name="Spackman E."/>
            <person name="Goraichik I."/>
            <person name="Dimitrov K.M."/>
            <person name="Suarez D.L."/>
            <person name="Swayne D.E."/>
        </authorList>
    </citation>
    <scope>NUCLEOTIDE SEQUENCE [LARGE SCALE GENOMIC DNA]</scope>
    <source>
        <strain evidence="5 6">USBA 355</strain>
    </source>
</reference>
<dbReference type="PANTHER" id="PTHR47739:SF1">
    <property type="entry name" value="TRNA1(VAL) (ADENINE(37)-N6)-METHYLTRANSFERASE"/>
    <property type="match status" value="1"/>
</dbReference>
<dbReference type="AlphaFoldDB" id="A0A1Y6B8A0"/>
<evidence type="ECO:0000256" key="2">
    <source>
        <dbReference type="ARBA" id="ARBA00022679"/>
    </source>
</evidence>
<keyword evidence="3" id="KW-0949">S-adenosyl-L-methionine</keyword>
<dbReference type="RefSeq" id="WP_235017008.1">
    <property type="nucleotide sequence ID" value="NZ_FWZX01000001.1"/>
</dbReference>
<dbReference type="STRING" id="560819.SAMN05428998_101225"/>
<dbReference type="Gene3D" id="3.40.50.150">
    <property type="entry name" value="Vaccinia Virus protein VP39"/>
    <property type="match status" value="1"/>
</dbReference>
<keyword evidence="2" id="KW-0808">Transferase</keyword>
<sequence length="267" mass="27431">MAADSSAEPVAGATAENAPDAAPDAFLGGRLTLFQPAAGYRAAIDSVLLAAAVPAAPGERLLELGLGSGAAALCLLARVPGCRVVGLELQPLLAALARRNAATNGLAGRLEVVEGDLRRLPAALGRGYDRVFANPPFHEAASPAPDAQRAAAHHLAAGSLADWVGAALRCLRPRGTLSLILRADRLPEVLAALAGRAGDLRLLPLWPKPQRPARRLLLQARKGARAPLTLLPGMLLHEPDGRFTLAAEAVLRDAAALPLAAEGPADA</sequence>
<dbReference type="InterPro" id="IPR029063">
    <property type="entry name" value="SAM-dependent_MTases_sf"/>
</dbReference>
<evidence type="ECO:0000313" key="6">
    <source>
        <dbReference type="Proteomes" id="UP000192917"/>
    </source>
</evidence>